<evidence type="ECO:0000313" key="1">
    <source>
        <dbReference type="EMBL" id="SFO14190.1"/>
    </source>
</evidence>
<accession>A0A1I5ES14</accession>
<dbReference type="Proteomes" id="UP000183413">
    <property type="component" value="Unassembled WGS sequence"/>
</dbReference>
<protein>
    <submittedName>
        <fullName evidence="1">Uncharacterized protein</fullName>
    </submittedName>
</protein>
<dbReference type="EMBL" id="FOVH01000004">
    <property type="protein sequence ID" value="SFO14190.1"/>
    <property type="molecule type" value="Genomic_DNA"/>
</dbReference>
<dbReference type="STRING" id="1993.SAMN04489713_104252"/>
<dbReference type="InParanoid" id="A0A1I5ES14"/>
<gene>
    <name evidence="1" type="ORF">SAMN04489713_104252</name>
</gene>
<name>A0A1I5ES14_9ACTN</name>
<keyword evidence="2" id="KW-1185">Reference proteome</keyword>
<organism evidence="1 2">
    <name type="scientific">Actinomadura madurae</name>
    <dbReference type="NCBI Taxonomy" id="1993"/>
    <lineage>
        <taxon>Bacteria</taxon>
        <taxon>Bacillati</taxon>
        <taxon>Actinomycetota</taxon>
        <taxon>Actinomycetes</taxon>
        <taxon>Streptosporangiales</taxon>
        <taxon>Thermomonosporaceae</taxon>
        <taxon>Actinomadura</taxon>
    </lineage>
</organism>
<reference evidence="1 2" key="1">
    <citation type="submission" date="2016-10" db="EMBL/GenBank/DDBJ databases">
        <authorList>
            <person name="de Groot N.N."/>
        </authorList>
    </citation>
    <scope>NUCLEOTIDE SEQUENCE [LARGE SCALE GENOMIC DNA]</scope>
    <source>
        <strain evidence="1 2">DSM 43067</strain>
    </source>
</reference>
<proteinExistence type="predicted"/>
<dbReference type="AlphaFoldDB" id="A0A1I5ES14"/>
<sequence length="41" mass="4597">MKRMKALKREAIDLHDAVMAGRISLDAAALARMKRSDMARP</sequence>
<evidence type="ECO:0000313" key="2">
    <source>
        <dbReference type="Proteomes" id="UP000183413"/>
    </source>
</evidence>